<dbReference type="CDD" id="cd00093">
    <property type="entry name" value="HTH_XRE"/>
    <property type="match status" value="1"/>
</dbReference>
<dbReference type="InterPro" id="IPR036388">
    <property type="entry name" value="WH-like_DNA-bd_sf"/>
</dbReference>
<protein>
    <submittedName>
        <fullName evidence="1">Helix-turn-helix domain-containing protein</fullName>
    </submittedName>
</protein>
<dbReference type="RefSeq" id="WP_241367306.1">
    <property type="nucleotide sequence ID" value="NZ_JAKZFC010000001.1"/>
</dbReference>
<gene>
    <name evidence="1" type="ORF">LZ480_00140</name>
</gene>
<name>A0ABS9U809_9BACL</name>
<reference evidence="1 2" key="1">
    <citation type="submission" date="2022-03" db="EMBL/GenBank/DDBJ databases">
        <authorList>
            <person name="Jo J.-H."/>
            <person name="Im W.-T."/>
        </authorList>
    </citation>
    <scope>NUCLEOTIDE SEQUENCE [LARGE SCALE GENOMIC DNA]</scope>
    <source>
        <strain evidence="1 2">MA9</strain>
    </source>
</reference>
<dbReference type="Proteomes" id="UP001316087">
    <property type="component" value="Unassembled WGS sequence"/>
</dbReference>
<accession>A0ABS9U809</accession>
<sequence>MQENLTLQHEKVIDLGKGEIHGESCIKVNANVLNNGLIAKIGINEFATLMALISYVDKNGECCPTQLQLAKRIGVHKNTVNKYVKNLLSVKINDKPIVTRMITMKGCGKCITSWYKFHL</sequence>
<keyword evidence="2" id="KW-1185">Reference proteome</keyword>
<evidence type="ECO:0000313" key="2">
    <source>
        <dbReference type="Proteomes" id="UP001316087"/>
    </source>
</evidence>
<dbReference type="Pfam" id="PF13730">
    <property type="entry name" value="HTH_36"/>
    <property type="match status" value="1"/>
</dbReference>
<dbReference type="InterPro" id="IPR001387">
    <property type="entry name" value="Cro/C1-type_HTH"/>
</dbReference>
<dbReference type="EMBL" id="JAKZFC010000001">
    <property type="protein sequence ID" value="MCH7320280.1"/>
    <property type="molecule type" value="Genomic_DNA"/>
</dbReference>
<dbReference type="Gene3D" id="1.10.10.10">
    <property type="entry name" value="Winged helix-like DNA-binding domain superfamily/Winged helix DNA-binding domain"/>
    <property type="match status" value="1"/>
</dbReference>
<evidence type="ECO:0000313" key="1">
    <source>
        <dbReference type="EMBL" id="MCH7320280.1"/>
    </source>
</evidence>
<organism evidence="1 2">
    <name type="scientific">Solibacillus palustris</name>
    <dbReference type="NCBI Taxonomy" id="2908203"/>
    <lineage>
        <taxon>Bacteria</taxon>
        <taxon>Bacillati</taxon>
        <taxon>Bacillota</taxon>
        <taxon>Bacilli</taxon>
        <taxon>Bacillales</taxon>
        <taxon>Caryophanaceae</taxon>
        <taxon>Solibacillus</taxon>
    </lineage>
</organism>
<comment type="caution">
    <text evidence="1">The sequence shown here is derived from an EMBL/GenBank/DDBJ whole genome shotgun (WGS) entry which is preliminary data.</text>
</comment>
<proteinExistence type="predicted"/>